<dbReference type="PANTHER" id="PTHR43252:SF7">
    <property type="entry name" value="TRANSCRIPTIONAL REGULATOR YQJI"/>
    <property type="match status" value="1"/>
</dbReference>
<evidence type="ECO:0000256" key="1">
    <source>
        <dbReference type="SAM" id="MobiDB-lite"/>
    </source>
</evidence>
<evidence type="ECO:0000313" key="4">
    <source>
        <dbReference type="Proteomes" id="UP000199181"/>
    </source>
</evidence>
<protein>
    <submittedName>
        <fullName evidence="3">Transcriptional regulator, PadR family</fullName>
    </submittedName>
</protein>
<feature type="domain" description="Transcription regulator PadR N-terminal" evidence="2">
    <location>
        <begin position="45"/>
        <end position="114"/>
    </location>
</feature>
<dbReference type="Gene3D" id="1.10.10.10">
    <property type="entry name" value="Winged helix-like DNA-binding domain superfamily/Winged helix DNA-binding domain"/>
    <property type="match status" value="1"/>
</dbReference>
<dbReference type="AlphaFoldDB" id="A0A1I0GS23"/>
<reference evidence="4" key="1">
    <citation type="submission" date="2016-10" db="EMBL/GenBank/DDBJ databases">
        <authorList>
            <person name="Varghese N."/>
            <person name="Submissions S."/>
        </authorList>
    </citation>
    <scope>NUCLEOTIDE SEQUENCE [LARGE SCALE GENOMIC DNA]</scope>
    <source>
        <strain evidence="4">DSM 16858</strain>
    </source>
</reference>
<feature type="compositionally biased region" description="Basic residues" evidence="1">
    <location>
        <begin position="24"/>
        <end position="33"/>
    </location>
</feature>
<name>A0A1I0GS23_9BACT</name>
<accession>A0A1I0GS23</accession>
<dbReference type="Pfam" id="PF03551">
    <property type="entry name" value="PadR"/>
    <property type="match status" value="1"/>
</dbReference>
<dbReference type="InterPro" id="IPR005149">
    <property type="entry name" value="Tscrpt_reg_PadR_N"/>
</dbReference>
<proteinExistence type="predicted"/>
<evidence type="ECO:0000313" key="3">
    <source>
        <dbReference type="EMBL" id="SET73180.1"/>
    </source>
</evidence>
<dbReference type="EMBL" id="FOIJ01000004">
    <property type="protein sequence ID" value="SET73180.1"/>
    <property type="molecule type" value="Genomic_DNA"/>
</dbReference>
<feature type="compositionally biased region" description="Basic and acidic residues" evidence="1">
    <location>
        <begin position="8"/>
        <end position="23"/>
    </location>
</feature>
<evidence type="ECO:0000259" key="2">
    <source>
        <dbReference type="Pfam" id="PF03551"/>
    </source>
</evidence>
<dbReference type="InterPro" id="IPR036390">
    <property type="entry name" value="WH_DNA-bd_sf"/>
</dbReference>
<feature type="region of interest" description="Disordered" evidence="1">
    <location>
        <begin position="1"/>
        <end position="34"/>
    </location>
</feature>
<organism evidence="3 4">
    <name type="scientific">Stigmatella erecta</name>
    <dbReference type="NCBI Taxonomy" id="83460"/>
    <lineage>
        <taxon>Bacteria</taxon>
        <taxon>Pseudomonadati</taxon>
        <taxon>Myxococcota</taxon>
        <taxon>Myxococcia</taxon>
        <taxon>Myxococcales</taxon>
        <taxon>Cystobacterineae</taxon>
        <taxon>Archangiaceae</taxon>
        <taxon>Stigmatella</taxon>
    </lineage>
</organism>
<dbReference type="RefSeq" id="WP_245767343.1">
    <property type="nucleotide sequence ID" value="NZ_FOIJ01000004.1"/>
</dbReference>
<dbReference type="Proteomes" id="UP000199181">
    <property type="component" value="Unassembled WGS sequence"/>
</dbReference>
<dbReference type="InterPro" id="IPR036388">
    <property type="entry name" value="WH-like_DNA-bd_sf"/>
</dbReference>
<keyword evidence="4" id="KW-1185">Reference proteome</keyword>
<gene>
    <name evidence="3" type="ORF">SAMN05443639_104104</name>
</gene>
<sequence>MRGKHGKTRGESEHWHSEREGPRGHHGHGGGRHRMFEGGELRLVLLHLIAQEPRHGYDLIRAIEGLSRGVYVPSPGVVYPTLTLLRDMGLVGEPDTDNQRKLFSITPQGRTLLDENAKAVEALLQRLGAAGEVRERTDAAPVRRAMHNLKSVLFDKLSARTDEQTVLDVAALIDEAAQKIERLRS</sequence>
<dbReference type="SUPFAM" id="SSF46785">
    <property type="entry name" value="Winged helix' DNA-binding domain"/>
    <property type="match status" value="1"/>
</dbReference>
<dbReference type="PANTHER" id="PTHR43252">
    <property type="entry name" value="TRANSCRIPTIONAL REGULATOR YQJI"/>
    <property type="match status" value="1"/>
</dbReference>